<dbReference type="KEGG" id="tet:TTHERM_00180960"/>
<dbReference type="AlphaFoldDB" id="Q22TC0"/>
<gene>
    <name evidence="4" type="ORF">TTHERM_00180960</name>
</gene>
<keyword evidence="3" id="KW-0472">Membrane</keyword>
<protein>
    <submittedName>
        <fullName evidence="4">Transmembrane protein, putative</fullName>
    </submittedName>
</protein>
<evidence type="ECO:0000313" key="4">
    <source>
        <dbReference type="EMBL" id="EAR88518.2"/>
    </source>
</evidence>
<name>Q22TC0_TETTS</name>
<feature type="transmembrane region" description="Helical" evidence="3">
    <location>
        <begin position="68"/>
        <end position="84"/>
    </location>
</feature>
<keyword evidence="3 4" id="KW-0812">Transmembrane</keyword>
<reference evidence="5" key="1">
    <citation type="journal article" date="2006" name="PLoS Biol.">
        <title>Macronuclear genome sequence of the ciliate Tetrahymena thermophila, a model eukaryote.</title>
        <authorList>
            <person name="Eisen J.A."/>
            <person name="Coyne R.S."/>
            <person name="Wu M."/>
            <person name="Wu D."/>
            <person name="Thiagarajan M."/>
            <person name="Wortman J.R."/>
            <person name="Badger J.H."/>
            <person name="Ren Q."/>
            <person name="Amedeo P."/>
            <person name="Jones K.M."/>
            <person name="Tallon L.J."/>
            <person name="Delcher A.L."/>
            <person name="Salzberg S.L."/>
            <person name="Silva J.C."/>
            <person name="Haas B.J."/>
            <person name="Majoros W.H."/>
            <person name="Farzad M."/>
            <person name="Carlton J.M."/>
            <person name="Smith R.K. Jr."/>
            <person name="Garg J."/>
            <person name="Pearlman R.E."/>
            <person name="Karrer K.M."/>
            <person name="Sun L."/>
            <person name="Manning G."/>
            <person name="Elde N.C."/>
            <person name="Turkewitz A.P."/>
            <person name="Asai D.J."/>
            <person name="Wilkes D.E."/>
            <person name="Wang Y."/>
            <person name="Cai H."/>
            <person name="Collins K."/>
            <person name="Stewart B.A."/>
            <person name="Lee S.R."/>
            <person name="Wilamowska K."/>
            <person name="Weinberg Z."/>
            <person name="Ruzzo W.L."/>
            <person name="Wloga D."/>
            <person name="Gaertig J."/>
            <person name="Frankel J."/>
            <person name="Tsao C.-C."/>
            <person name="Gorovsky M.A."/>
            <person name="Keeling P.J."/>
            <person name="Waller R.F."/>
            <person name="Patron N.J."/>
            <person name="Cherry J.M."/>
            <person name="Stover N.A."/>
            <person name="Krieger C.J."/>
            <person name="del Toro C."/>
            <person name="Ryder H.F."/>
            <person name="Williamson S.C."/>
            <person name="Barbeau R.A."/>
            <person name="Hamilton E.P."/>
            <person name="Orias E."/>
        </authorList>
    </citation>
    <scope>NUCLEOTIDE SEQUENCE [LARGE SCALE GENOMIC DNA]</scope>
    <source>
        <strain evidence="5">SB210</strain>
    </source>
</reference>
<dbReference type="RefSeq" id="XP_001008763.2">
    <property type="nucleotide sequence ID" value="XM_001008763.3"/>
</dbReference>
<dbReference type="OrthoDB" id="10687235at2759"/>
<feature type="region of interest" description="Disordered" evidence="2">
    <location>
        <begin position="887"/>
        <end position="911"/>
    </location>
</feature>
<proteinExistence type="predicted"/>
<dbReference type="HOGENOM" id="CLU_281126_0_0_1"/>
<evidence type="ECO:0000313" key="5">
    <source>
        <dbReference type="Proteomes" id="UP000009168"/>
    </source>
</evidence>
<dbReference type="Proteomes" id="UP000009168">
    <property type="component" value="Unassembled WGS sequence"/>
</dbReference>
<feature type="coiled-coil region" evidence="1">
    <location>
        <begin position="562"/>
        <end position="683"/>
    </location>
</feature>
<evidence type="ECO:0000256" key="3">
    <source>
        <dbReference type="SAM" id="Phobius"/>
    </source>
</evidence>
<evidence type="ECO:0000256" key="2">
    <source>
        <dbReference type="SAM" id="MobiDB-lite"/>
    </source>
</evidence>
<sequence>MSQQTQKVTIERRNQVLQSFIQTNTRGPSDFSPHPNAQGVPYDTQVISLVDSIINFVKVTFLSSKQNFAVLVLLTLYFFSNWSITLQNKKGFSIEIVDVLFIVLLVIVVKCWLSGEGLASIFDLISTRTQQVMNLTSQGLNQNGQFQHLFRFVSSMPANARNLESVEQLFERYNKEKFQLSEQTFLDTELANQLTPQAEQKLKVLIQEYQSSFDKEIPFDLEDIDFDSLPADVTTEQAFRTKVLEPHYQALYEYVFNRYGFDFRNQGMQSTSVQAGQFTNTLPTLAADLAGIEKELLLNRSLTIFAYGNNKRQRFSNRIASFVNEDSQNKIEEFKQRVGGSDESSEQVEVVFGQKDRQEVELKKFVNAPSGDKNYDGLEALTLTDKLLERQAEVKQEAKAFKKNFKKTVSQNAQSHQGALNSIIETEENNAESEVSKSEPEEAIKKLDEAINNKIEELAKAQTFFKFEPKAFENYFDNAQEQLMRSESNAQQGSGRKSISEILSAEISAVLEAQSKEDLSLMKYLELVTKYEYFADQYKDQDQVLTRVEESFQNFISNTFNVNSQKKQAKRFKKELTAIKDKLLQEYLLRRLKKQIADMETQSNDLKHQVSKLHEKADLKDRKIGLLEEQVETLQTQLKEISERLGVVEITYEEEKQSLIRDVDAKKKQIEELYNKINNITASTTEKEVKPEPVQPQPISQEEIQLRKTTSYNASISILEKSVRNITEIFYDKFRNTAYFSQQELIDKLKQKFGAGILSQGELNQDQKDFIVKEFEDKFIAAEEHFLSKNFGGENSNDVTDKNKKNQKSILDSLDKNFDLLKQRLSKARDISDIQQLKMSDQDERDASKIVDDLINGALTDPDEVVNRQLIALKKIMLKYKQPATASRGSIDQTLKTKSTSKENTNNPNQRVKQKIESTLQYIQENMQNIKGQMKNYLSEDMRRTLKSKIAEWKKSQEDKLEVMKKWSLQSQNMWFTLIWHDSNDLDLVVKCPCGQKIYYGTKKCEQCGTYLEIDMNAGGNKNDKFPVEHIYLQKPPKVGSNWEVYCKMFHCNNNKESPYTVQIEHEDGRIVSYQGTLDINDNPQSPIYKYSVGPSIDENEKKLISKIRNVIDSQEQFVFF</sequence>
<keyword evidence="5" id="KW-1185">Reference proteome</keyword>
<organism evidence="4 5">
    <name type="scientific">Tetrahymena thermophila (strain SB210)</name>
    <dbReference type="NCBI Taxonomy" id="312017"/>
    <lineage>
        <taxon>Eukaryota</taxon>
        <taxon>Sar</taxon>
        <taxon>Alveolata</taxon>
        <taxon>Ciliophora</taxon>
        <taxon>Intramacronucleata</taxon>
        <taxon>Oligohymenophorea</taxon>
        <taxon>Hymenostomatida</taxon>
        <taxon>Tetrahymenina</taxon>
        <taxon>Tetrahymenidae</taxon>
        <taxon>Tetrahymena</taxon>
    </lineage>
</organism>
<accession>Q22TC0</accession>
<dbReference type="eggNOG" id="ENOG502SBYG">
    <property type="taxonomic scope" value="Eukaryota"/>
</dbReference>
<keyword evidence="1" id="KW-0175">Coiled coil</keyword>
<keyword evidence="3" id="KW-1133">Transmembrane helix</keyword>
<dbReference type="EMBL" id="GG662840">
    <property type="protein sequence ID" value="EAR88518.2"/>
    <property type="molecule type" value="Genomic_DNA"/>
</dbReference>
<dbReference type="InParanoid" id="Q22TC0"/>
<evidence type="ECO:0000256" key="1">
    <source>
        <dbReference type="SAM" id="Coils"/>
    </source>
</evidence>
<dbReference type="GeneID" id="7827300"/>